<evidence type="ECO:0000313" key="11">
    <source>
        <dbReference type="EMBL" id="KAF6226483.1"/>
    </source>
</evidence>
<evidence type="ECO:0008006" key="13">
    <source>
        <dbReference type="Google" id="ProtNLM"/>
    </source>
</evidence>
<dbReference type="GeneID" id="59337744"/>
<keyword evidence="4" id="KW-0138">CF(0)</keyword>
<evidence type="ECO:0000256" key="2">
    <source>
        <dbReference type="ARBA" id="ARBA00005699"/>
    </source>
</evidence>
<dbReference type="Pfam" id="PF04718">
    <property type="entry name" value="ATP-synt_G"/>
    <property type="match status" value="1"/>
</dbReference>
<evidence type="ECO:0000256" key="10">
    <source>
        <dbReference type="SAM" id="MobiDB-lite"/>
    </source>
</evidence>
<evidence type="ECO:0000256" key="7">
    <source>
        <dbReference type="ARBA" id="ARBA00023128"/>
    </source>
</evidence>
<dbReference type="GO" id="GO:0015078">
    <property type="term" value="F:proton transmembrane transporter activity"/>
    <property type="evidence" value="ECO:0007669"/>
    <property type="project" value="InterPro"/>
</dbReference>
<protein>
    <recommendedName>
        <fullName evidence="13">Mitochondrial F1F0-ATP synthase g subunit</fullName>
    </recommendedName>
</protein>
<dbReference type="GO" id="GO:0045259">
    <property type="term" value="C:proton-transporting ATP synthase complex"/>
    <property type="evidence" value="ECO:0007669"/>
    <property type="project" value="UniProtKB-KW"/>
</dbReference>
<gene>
    <name evidence="11" type="ORF">HO133_009349</name>
</gene>
<keyword evidence="5" id="KW-0375">Hydrogen ion transport</keyword>
<accession>A0A8H6CN25</accession>
<proteinExistence type="inferred from homology"/>
<name>A0A8H6CN25_9LECA</name>
<keyword evidence="8" id="KW-0472">Membrane</keyword>
<reference evidence="11 12" key="1">
    <citation type="journal article" date="2020" name="Genomics">
        <title>Complete, high-quality genomes from long-read metagenomic sequencing of two wolf lichen thalli reveals enigmatic genome architecture.</title>
        <authorList>
            <person name="McKenzie S.K."/>
            <person name="Walston R.F."/>
            <person name="Allen J.L."/>
        </authorList>
    </citation>
    <scope>NUCLEOTIDE SEQUENCE [LARGE SCALE GENOMIC DNA]</scope>
    <source>
        <strain evidence="11">WasteWater1</strain>
    </source>
</reference>
<dbReference type="RefSeq" id="XP_037155036.1">
    <property type="nucleotide sequence ID" value="XM_037300210.1"/>
</dbReference>
<comment type="subcellular location">
    <subcellularLocation>
        <location evidence="1">Mitochondrion membrane</location>
    </subcellularLocation>
</comment>
<evidence type="ECO:0000256" key="9">
    <source>
        <dbReference type="ARBA" id="ARBA00023310"/>
    </source>
</evidence>
<keyword evidence="6" id="KW-0406">Ion transport</keyword>
<evidence type="ECO:0000313" key="12">
    <source>
        <dbReference type="Proteomes" id="UP000593566"/>
    </source>
</evidence>
<organism evidence="11 12">
    <name type="scientific">Letharia lupina</name>
    <dbReference type="NCBI Taxonomy" id="560253"/>
    <lineage>
        <taxon>Eukaryota</taxon>
        <taxon>Fungi</taxon>
        <taxon>Dikarya</taxon>
        <taxon>Ascomycota</taxon>
        <taxon>Pezizomycotina</taxon>
        <taxon>Lecanoromycetes</taxon>
        <taxon>OSLEUM clade</taxon>
        <taxon>Lecanoromycetidae</taxon>
        <taxon>Lecanorales</taxon>
        <taxon>Lecanorineae</taxon>
        <taxon>Parmeliaceae</taxon>
        <taxon>Letharia</taxon>
    </lineage>
</organism>
<dbReference type="GO" id="GO:0031966">
    <property type="term" value="C:mitochondrial membrane"/>
    <property type="evidence" value="ECO:0007669"/>
    <property type="project" value="UniProtKB-SubCell"/>
</dbReference>
<evidence type="ECO:0000256" key="5">
    <source>
        <dbReference type="ARBA" id="ARBA00022781"/>
    </source>
</evidence>
<sequence length="207" mass="22010">MPGHFSSMSTAAPSRIMLRHTRFIARQTTRRHASTTEAAKDTATKSKETASNATSKASQGLSRVTSSAGPAVSGAAQGVSKAIGNIGGRTGRMISFVQFGFELSKLVFKGQKMNPPDLAAFQRYTQPVINAIRNPAGLLNHTTDTASTMSPEGILSRIRNANRQQLVSAGVIGAEVLGFFTVGEMIGRMKLVGYRGDTEHHETATST</sequence>
<dbReference type="GO" id="GO:0015986">
    <property type="term" value="P:proton motive force-driven ATP synthesis"/>
    <property type="evidence" value="ECO:0007669"/>
    <property type="project" value="InterPro"/>
</dbReference>
<evidence type="ECO:0000256" key="4">
    <source>
        <dbReference type="ARBA" id="ARBA00022547"/>
    </source>
</evidence>
<dbReference type="InterPro" id="IPR006808">
    <property type="entry name" value="ATP_synth_F0_gsu_mt"/>
</dbReference>
<feature type="compositionally biased region" description="Basic and acidic residues" evidence="10">
    <location>
        <begin position="38"/>
        <end position="48"/>
    </location>
</feature>
<keyword evidence="12" id="KW-1185">Reference proteome</keyword>
<dbReference type="Proteomes" id="UP000593566">
    <property type="component" value="Unassembled WGS sequence"/>
</dbReference>
<feature type="compositionally biased region" description="Polar residues" evidence="10">
    <location>
        <begin position="49"/>
        <end position="68"/>
    </location>
</feature>
<keyword evidence="3" id="KW-0813">Transport</keyword>
<dbReference type="EMBL" id="JACCJB010000006">
    <property type="protein sequence ID" value="KAF6226483.1"/>
    <property type="molecule type" value="Genomic_DNA"/>
</dbReference>
<keyword evidence="7" id="KW-0496">Mitochondrion</keyword>
<evidence type="ECO:0000256" key="1">
    <source>
        <dbReference type="ARBA" id="ARBA00004325"/>
    </source>
</evidence>
<dbReference type="AlphaFoldDB" id="A0A8H6CN25"/>
<evidence type="ECO:0000256" key="8">
    <source>
        <dbReference type="ARBA" id="ARBA00023136"/>
    </source>
</evidence>
<keyword evidence="9" id="KW-0066">ATP synthesis</keyword>
<comment type="similarity">
    <text evidence="2">Belongs to the ATPase g subunit family.</text>
</comment>
<evidence type="ECO:0000256" key="6">
    <source>
        <dbReference type="ARBA" id="ARBA00023065"/>
    </source>
</evidence>
<evidence type="ECO:0000256" key="3">
    <source>
        <dbReference type="ARBA" id="ARBA00022448"/>
    </source>
</evidence>
<comment type="caution">
    <text evidence="11">The sequence shown here is derived from an EMBL/GenBank/DDBJ whole genome shotgun (WGS) entry which is preliminary data.</text>
</comment>
<feature type="region of interest" description="Disordered" evidence="10">
    <location>
        <begin position="25"/>
        <end position="74"/>
    </location>
</feature>